<protein>
    <submittedName>
        <fullName evidence="1">Uncharacterized protein</fullName>
    </submittedName>
</protein>
<evidence type="ECO:0000313" key="1">
    <source>
        <dbReference type="EMBL" id="KAH7848266.1"/>
    </source>
</evidence>
<proteinExistence type="predicted"/>
<organism evidence="1 2">
    <name type="scientific">Vaccinium darrowii</name>
    <dbReference type="NCBI Taxonomy" id="229202"/>
    <lineage>
        <taxon>Eukaryota</taxon>
        <taxon>Viridiplantae</taxon>
        <taxon>Streptophyta</taxon>
        <taxon>Embryophyta</taxon>
        <taxon>Tracheophyta</taxon>
        <taxon>Spermatophyta</taxon>
        <taxon>Magnoliopsida</taxon>
        <taxon>eudicotyledons</taxon>
        <taxon>Gunneridae</taxon>
        <taxon>Pentapetalae</taxon>
        <taxon>asterids</taxon>
        <taxon>Ericales</taxon>
        <taxon>Ericaceae</taxon>
        <taxon>Vaccinioideae</taxon>
        <taxon>Vaccinieae</taxon>
        <taxon>Vaccinium</taxon>
    </lineage>
</organism>
<evidence type="ECO:0000313" key="2">
    <source>
        <dbReference type="Proteomes" id="UP000828048"/>
    </source>
</evidence>
<accession>A0ACB7Y4J1</accession>
<gene>
    <name evidence="1" type="ORF">Vadar_000333</name>
</gene>
<comment type="caution">
    <text evidence="1">The sequence shown here is derived from an EMBL/GenBank/DDBJ whole genome shotgun (WGS) entry which is preliminary data.</text>
</comment>
<name>A0ACB7Y4J1_9ERIC</name>
<keyword evidence="2" id="KW-1185">Reference proteome</keyword>
<reference evidence="1 2" key="1">
    <citation type="journal article" date="2021" name="Hortic Res">
        <title>High-quality reference genome and annotation aids understanding of berry development for evergreen blueberry (Vaccinium darrowii).</title>
        <authorList>
            <person name="Yu J."/>
            <person name="Hulse-Kemp A.M."/>
            <person name="Babiker E."/>
            <person name="Staton M."/>
        </authorList>
    </citation>
    <scope>NUCLEOTIDE SEQUENCE [LARGE SCALE GENOMIC DNA]</scope>
    <source>
        <strain evidence="2">cv. NJ 8807/NJ 8810</strain>
        <tissue evidence="1">Young leaf</tissue>
    </source>
</reference>
<dbReference type="EMBL" id="CM037157">
    <property type="protein sequence ID" value="KAH7848266.1"/>
    <property type="molecule type" value="Genomic_DNA"/>
</dbReference>
<dbReference type="Proteomes" id="UP000828048">
    <property type="component" value="Chromosome 7"/>
</dbReference>
<sequence length="347" mass="38845">MAILRKCPEAADTYDENGRNILHIAVEQKHRFVYDYLMSSLDYKNRMLADVDFQGNTILHLATCSQGNPQPSPPEVTDQSAIDVNGGEWNAGFGHFREKGESLAILGQMSWDVLWFKRVKNDSYPHLWYLHNSDGKSAEELFEKNHSSLRVHAENAAKNLTNNAVVLVTLLCTITFAALFTLPGGFDQDTGKPMLLKTNKQDLQAFMVYILLALSTAFLSLVALLLVPRSKFDTEAFYIAIPLELMISVIFTIICVGLTSAAFMEGYDLEAELGPGLADFIVLAIVFAGLVMTFVAMELAFKYFDYMYYVIRDRLPCGLDGGFEEIKTDVDVLDTFAILKEEIEAQI</sequence>